<evidence type="ECO:0000256" key="4">
    <source>
        <dbReference type="SAM" id="MobiDB-lite"/>
    </source>
</evidence>
<dbReference type="SMART" id="SM00342">
    <property type="entry name" value="HTH_ARAC"/>
    <property type="match status" value="1"/>
</dbReference>
<reference evidence="6 7" key="1">
    <citation type="submission" date="2019-07" db="EMBL/GenBank/DDBJ databases">
        <title>Tomitella cavernea sp. nov., an actinomycete isolated from soil.</title>
        <authorList>
            <person name="Cheng J."/>
        </authorList>
    </citation>
    <scope>NUCLEOTIDE SEQUENCE [LARGE SCALE GENOMIC DNA]</scope>
    <source>
        <strain evidence="6 7">HY188</strain>
    </source>
</reference>
<name>A0A516X6Y5_9ACTN</name>
<evidence type="ECO:0000313" key="7">
    <source>
        <dbReference type="Proteomes" id="UP000317344"/>
    </source>
</evidence>
<gene>
    <name evidence="6" type="ORF">FO059_17595</name>
</gene>
<dbReference type="InterPro" id="IPR009057">
    <property type="entry name" value="Homeodomain-like_sf"/>
</dbReference>
<evidence type="ECO:0000313" key="6">
    <source>
        <dbReference type="EMBL" id="QDQ98825.1"/>
    </source>
</evidence>
<dbReference type="Proteomes" id="UP000317344">
    <property type="component" value="Chromosome"/>
</dbReference>
<proteinExistence type="predicted"/>
<dbReference type="GO" id="GO:0003700">
    <property type="term" value="F:DNA-binding transcription factor activity"/>
    <property type="evidence" value="ECO:0007669"/>
    <property type="project" value="InterPro"/>
</dbReference>
<dbReference type="Pfam" id="PF12833">
    <property type="entry name" value="HTH_18"/>
    <property type="match status" value="1"/>
</dbReference>
<dbReference type="InterPro" id="IPR050204">
    <property type="entry name" value="AraC_XylS_family_regulators"/>
</dbReference>
<sequence length="316" mass="34345">MRSGDRLSDILDFVEVRSVVSGGSVVTSRWQVNSTIDDHLKFIAVVHGSARLQTNDVPGVADLGPGDVAVLNGRTWLRIDGGAGDGEPTEVAPPEAGAPLDGTLDGDADALIGGRVELDPIGRELVLHAMPRLLHVRAGDSAGVHLHDYIRRIFDELVGGRQGSRIAVRHYGQLLILELIRGLAHDPELPAGWLTALTDESLRPALTLIHENPGHRWRLEDLAHAAAMSRTSFAERFRRAAGVPPLTYLHDWRMLIAQRALRSTDTPVGTLAREIGYLSESAFSTAFTRHVGESPTKYRGSSRLSGLSWPDGVRRV</sequence>
<dbReference type="InterPro" id="IPR018062">
    <property type="entry name" value="HTH_AraC-typ_CS"/>
</dbReference>
<dbReference type="Pfam" id="PF12852">
    <property type="entry name" value="Cupin_6"/>
    <property type="match status" value="1"/>
</dbReference>
<organism evidence="6 7">
    <name type="scientific">Tomitella fengzijianii</name>
    <dbReference type="NCBI Taxonomy" id="2597660"/>
    <lineage>
        <taxon>Bacteria</taxon>
        <taxon>Bacillati</taxon>
        <taxon>Actinomycetota</taxon>
        <taxon>Actinomycetes</taxon>
        <taxon>Mycobacteriales</taxon>
        <taxon>Tomitella</taxon>
    </lineage>
</organism>
<evidence type="ECO:0000259" key="5">
    <source>
        <dbReference type="PROSITE" id="PS01124"/>
    </source>
</evidence>
<evidence type="ECO:0000256" key="2">
    <source>
        <dbReference type="ARBA" id="ARBA00023125"/>
    </source>
</evidence>
<dbReference type="RefSeq" id="WP_143910229.1">
    <property type="nucleotide sequence ID" value="NZ_CP041765.1"/>
</dbReference>
<dbReference type="KEGG" id="toy:FO059_17595"/>
<dbReference type="InterPro" id="IPR018060">
    <property type="entry name" value="HTH_AraC"/>
</dbReference>
<dbReference type="EMBL" id="CP041765">
    <property type="protein sequence ID" value="QDQ98825.1"/>
    <property type="molecule type" value="Genomic_DNA"/>
</dbReference>
<dbReference type="PANTHER" id="PTHR46796:SF7">
    <property type="entry name" value="ARAC FAMILY TRANSCRIPTIONAL REGULATOR"/>
    <property type="match status" value="1"/>
</dbReference>
<dbReference type="GO" id="GO:0043565">
    <property type="term" value="F:sequence-specific DNA binding"/>
    <property type="evidence" value="ECO:0007669"/>
    <property type="project" value="InterPro"/>
</dbReference>
<evidence type="ECO:0000256" key="1">
    <source>
        <dbReference type="ARBA" id="ARBA00023015"/>
    </source>
</evidence>
<dbReference type="Gene3D" id="1.10.10.60">
    <property type="entry name" value="Homeodomain-like"/>
    <property type="match status" value="1"/>
</dbReference>
<reference evidence="6 7" key="2">
    <citation type="submission" date="2019-07" db="EMBL/GenBank/DDBJ databases">
        <authorList>
            <person name="Huang Y."/>
        </authorList>
    </citation>
    <scope>NUCLEOTIDE SEQUENCE [LARGE SCALE GENOMIC DNA]</scope>
    <source>
        <strain evidence="6 7">HY188</strain>
    </source>
</reference>
<feature type="domain" description="HTH araC/xylS-type" evidence="5">
    <location>
        <begin position="203"/>
        <end position="301"/>
    </location>
</feature>
<feature type="region of interest" description="Disordered" evidence="4">
    <location>
        <begin position="294"/>
        <end position="316"/>
    </location>
</feature>
<dbReference type="PROSITE" id="PS01124">
    <property type="entry name" value="HTH_ARAC_FAMILY_2"/>
    <property type="match status" value="1"/>
</dbReference>
<dbReference type="SUPFAM" id="SSF46689">
    <property type="entry name" value="Homeodomain-like"/>
    <property type="match status" value="2"/>
</dbReference>
<keyword evidence="1" id="KW-0805">Transcription regulation</keyword>
<evidence type="ECO:0000256" key="3">
    <source>
        <dbReference type="ARBA" id="ARBA00023163"/>
    </source>
</evidence>
<dbReference type="OrthoDB" id="241790at2"/>
<keyword evidence="2" id="KW-0238">DNA-binding</keyword>
<dbReference type="PROSITE" id="PS00041">
    <property type="entry name" value="HTH_ARAC_FAMILY_1"/>
    <property type="match status" value="1"/>
</dbReference>
<keyword evidence="7" id="KW-1185">Reference proteome</keyword>
<keyword evidence="3" id="KW-0804">Transcription</keyword>
<dbReference type="AlphaFoldDB" id="A0A516X6Y5"/>
<protein>
    <submittedName>
        <fullName evidence="6">AraC family transcriptional regulator</fullName>
    </submittedName>
</protein>
<accession>A0A516X6Y5</accession>
<dbReference type="PANTHER" id="PTHR46796">
    <property type="entry name" value="HTH-TYPE TRANSCRIPTIONAL ACTIVATOR RHAS-RELATED"/>
    <property type="match status" value="1"/>
</dbReference>
<dbReference type="InterPro" id="IPR032783">
    <property type="entry name" value="AraC_lig"/>
</dbReference>